<dbReference type="Pfam" id="PF15575">
    <property type="entry name" value="Imm49"/>
    <property type="match status" value="1"/>
</dbReference>
<evidence type="ECO:0000313" key="3">
    <source>
        <dbReference type="Proteomes" id="UP000219072"/>
    </source>
</evidence>
<feature type="region of interest" description="Disordered" evidence="1">
    <location>
        <begin position="1"/>
        <end position="26"/>
    </location>
</feature>
<proteinExistence type="predicted"/>
<evidence type="ECO:0000256" key="1">
    <source>
        <dbReference type="SAM" id="MobiDB-lite"/>
    </source>
</evidence>
<dbReference type="EMBL" id="OCNE01000001">
    <property type="protein sequence ID" value="SOD59143.1"/>
    <property type="molecule type" value="Genomic_DNA"/>
</dbReference>
<sequence length="320" mass="34853">MAAHEEPKAAASRARQALPPRHARADEATAGLVEATARNIATFASHLPKAPALTRKVANWAMNLTGHLLLSDPSAARAETRRSLLLVAQAGTAACVLAGRAAHAPPEQAATDEAPLLRVTLELPAGAQEFALPPVPSRTPLRVAEWQNALWAAVICRERRLVEDLVRVPEDAIGRGGGALDPYMRAWTGAMRAFFREDADVYDRINRGIELTAPEELRNATPEIALHRHFPLMRLLFDVAAGWSDRFDEDLREAVCLHHAFWTARGGPEEFTTDRSVVPEGFFALGPTALACLAHDRGLPVGVTSDYLPEHLIRPPTRTP</sequence>
<dbReference type="RefSeq" id="WP_170970401.1">
    <property type="nucleotide sequence ID" value="NZ_OCNE01000001.1"/>
</dbReference>
<dbReference type="Proteomes" id="UP000219072">
    <property type="component" value="Unassembled WGS sequence"/>
</dbReference>
<organism evidence="2 3">
    <name type="scientific">Streptomyces zhaozhouensis</name>
    <dbReference type="NCBI Taxonomy" id="1300267"/>
    <lineage>
        <taxon>Bacteria</taxon>
        <taxon>Bacillati</taxon>
        <taxon>Actinomycetota</taxon>
        <taxon>Actinomycetes</taxon>
        <taxon>Kitasatosporales</taxon>
        <taxon>Streptomycetaceae</taxon>
        <taxon>Streptomyces</taxon>
    </lineage>
</organism>
<gene>
    <name evidence="2" type="ORF">SAMN06297387_101503</name>
</gene>
<name>A0A286DKN4_9ACTN</name>
<protein>
    <submittedName>
        <fullName evidence="2">Immunity protein 49</fullName>
    </submittedName>
</protein>
<reference evidence="2 3" key="1">
    <citation type="submission" date="2017-09" db="EMBL/GenBank/DDBJ databases">
        <authorList>
            <person name="Ehlers B."/>
            <person name="Leendertz F.H."/>
        </authorList>
    </citation>
    <scope>NUCLEOTIDE SEQUENCE [LARGE SCALE GENOMIC DNA]</scope>
    <source>
        <strain evidence="2 3">CGMCC 4.7095</strain>
    </source>
</reference>
<dbReference type="AlphaFoldDB" id="A0A286DKN4"/>
<accession>A0A286DKN4</accession>
<dbReference type="InterPro" id="IPR029074">
    <property type="entry name" value="Imm49"/>
</dbReference>
<keyword evidence="3" id="KW-1185">Reference proteome</keyword>
<evidence type="ECO:0000313" key="2">
    <source>
        <dbReference type="EMBL" id="SOD59143.1"/>
    </source>
</evidence>